<comment type="caution">
    <text evidence="2">The sequence shown here is derived from an EMBL/GenBank/DDBJ whole genome shotgun (WGS) entry which is preliminary data.</text>
</comment>
<evidence type="ECO:0000313" key="3">
    <source>
        <dbReference type="Proteomes" id="UP000193144"/>
    </source>
</evidence>
<dbReference type="AlphaFoldDB" id="A0A1Y2A0C2"/>
<dbReference type="GO" id="GO:0016616">
    <property type="term" value="F:oxidoreductase activity, acting on the CH-OH group of donors, NAD or NADP as acceptor"/>
    <property type="evidence" value="ECO:0007669"/>
    <property type="project" value="TreeGrafter"/>
</dbReference>
<dbReference type="OrthoDB" id="7289984at2759"/>
<dbReference type="PRINTS" id="PR00081">
    <property type="entry name" value="GDHRDH"/>
</dbReference>
<dbReference type="Pfam" id="PF00106">
    <property type="entry name" value="adh_short"/>
    <property type="match status" value="1"/>
</dbReference>
<evidence type="ECO:0000313" key="2">
    <source>
        <dbReference type="EMBL" id="ORY15485.1"/>
    </source>
</evidence>
<dbReference type="EMBL" id="MCFA01000025">
    <property type="protein sequence ID" value="ORY15485.1"/>
    <property type="molecule type" value="Genomic_DNA"/>
</dbReference>
<name>A0A1Y2A0C2_9PLEO</name>
<dbReference type="PRINTS" id="PR00080">
    <property type="entry name" value="SDRFAMILY"/>
</dbReference>
<dbReference type="SUPFAM" id="SSF51735">
    <property type="entry name" value="NAD(P)-binding Rossmann-fold domains"/>
    <property type="match status" value="1"/>
</dbReference>
<sequence>MASFLITGASRGLGLALVKDLVSRPSSEVGKVIAAVRGDAPALSEATQDSFGRVSVVKLDVTDQASIKKAAAEVESILGDKGLDVLINNAGICQYAFNGVTSMDNLEESFNVNVMGVHWTTREFLPLLKKGRLKKVVNMSTTLGSIGLAPMAAALPAPAYKISKAALNALTVQYALDHQKEGFTFLALCPGWLKTDLGGGDMADLTAEEGAKASLDIIFNKGQEVNGQMPKVFVEGWETAEKAKGFNVYDGTNAPW</sequence>
<organism evidence="2 3">
    <name type="scientific">Clohesyomyces aquaticus</name>
    <dbReference type="NCBI Taxonomy" id="1231657"/>
    <lineage>
        <taxon>Eukaryota</taxon>
        <taxon>Fungi</taxon>
        <taxon>Dikarya</taxon>
        <taxon>Ascomycota</taxon>
        <taxon>Pezizomycotina</taxon>
        <taxon>Dothideomycetes</taxon>
        <taxon>Pleosporomycetidae</taxon>
        <taxon>Pleosporales</taxon>
        <taxon>Lindgomycetaceae</taxon>
        <taxon>Clohesyomyces</taxon>
    </lineage>
</organism>
<dbReference type="Proteomes" id="UP000193144">
    <property type="component" value="Unassembled WGS sequence"/>
</dbReference>
<gene>
    <name evidence="2" type="ORF">BCR34DRAFT_477922</name>
</gene>
<dbReference type="InterPro" id="IPR052184">
    <property type="entry name" value="SDR_enzymes"/>
</dbReference>
<dbReference type="InterPro" id="IPR002347">
    <property type="entry name" value="SDR_fam"/>
</dbReference>
<comment type="similarity">
    <text evidence="1">Belongs to the short-chain dehydrogenases/reductases (SDR) family.</text>
</comment>
<proteinExistence type="inferred from homology"/>
<protein>
    <submittedName>
        <fullName evidence="2">Short chain dehydrogenase reductase</fullName>
    </submittedName>
</protein>
<keyword evidence="3" id="KW-1185">Reference proteome</keyword>
<dbReference type="PANTHER" id="PTHR45458:SF1">
    <property type="entry name" value="SHORT CHAIN DEHYDROGENASE"/>
    <property type="match status" value="1"/>
</dbReference>
<reference evidence="2 3" key="1">
    <citation type="submission" date="2016-07" db="EMBL/GenBank/DDBJ databases">
        <title>Pervasive Adenine N6-methylation of Active Genes in Fungi.</title>
        <authorList>
            <consortium name="DOE Joint Genome Institute"/>
            <person name="Mondo S.J."/>
            <person name="Dannebaum R.O."/>
            <person name="Kuo R.C."/>
            <person name="Labutti K."/>
            <person name="Haridas S."/>
            <person name="Kuo A."/>
            <person name="Salamov A."/>
            <person name="Ahrendt S.R."/>
            <person name="Lipzen A."/>
            <person name="Sullivan W."/>
            <person name="Andreopoulos W.B."/>
            <person name="Clum A."/>
            <person name="Lindquist E."/>
            <person name="Daum C."/>
            <person name="Ramamoorthy G.K."/>
            <person name="Gryganskyi A."/>
            <person name="Culley D."/>
            <person name="Magnuson J.K."/>
            <person name="James T.Y."/>
            <person name="O'Malley M.A."/>
            <person name="Stajich J.E."/>
            <person name="Spatafora J.W."/>
            <person name="Visel A."/>
            <person name="Grigoriev I.V."/>
        </authorList>
    </citation>
    <scope>NUCLEOTIDE SEQUENCE [LARGE SCALE GENOMIC DNA]</scope>
    <source>
        <strain evidence="2 3">CBS 115471</strain>
    </source>
</reference>
<accession>A0A1Y2A0C2</accession>
<dbReference type="InterPro" id="IPR036291">
    <property type="entry name" value="NAD(P)-bd_dom_sf"/>
</dbReference>
<dbReference type="Gene3D" id="3.40.50.720">
    <property type="entry name" value="NAD(P)-binding Rossmann-like Domain"/>
    <property type="match status" value="1"/>
</dbReference>
<evidence type="ECO:0000256" key="1">
    <source>
        <dbReference type="RuleBase" id="RU000363"/>
    </source>
</evidence>
<dbReference type="PANTHER" id="PTHR45458">
    <property type="entry name" value="SHORT-CHAIN DEHYDROGENASE/REDUCTASE SDR"/>
    <property type="match status" value="1"/>
</dbReference>
<dbReference type="CDD" id="cd05325">
    <property type="entry name" value="carb_red_sniffer_like_SDR_c"/>
    <property type="match status" value="1"/>
</dbReference>